<feature type="compositionally biased region" description="Basic and acidic residues" evidence="1">
    <location>
        <begin position="1"/>
        <end position="30"/>
    </location>
</feature>
<accession>A0A9P0P6G3</accession>
<evidence type="ECO:0000313" key="3">
    <source>
        <dbReference type="Proteomes" id="UP001152888"/>
    </source>
</evidence>
<dbReference type="OrthoDB" id="6778710at2759"/>
<comment type="caution">
    <text evidence="2">The sequence shown here is derived from an EMBL/GenBank/DDBJ whole genome shotgun (WGS) entry which is preliminary data.</text>
</comment>
<organism evidence="2 3">
    <name type="scientific">Acanthoscelides obtectus</name>
    <name type="common">Bean weevil</name>
    <name type="synonym">Bruchus obtectus</name>
    <dbReference type="NCBI Taxonomy" id="200917"/>
    <lineage>
        <taxon>Eukaryota</taxon>
        <taxon>Metazoa</taxon>
        <taxon>Ecdysozoa</taxon>
        <taxon>Arthropoda</taxon>
        <taxon>Hexapoda</taxon>
        <taxon>Insecta</taxon>
        <taxon>Pterygota</taxon>
        <taxon>Neoptera</taxon>
        <taxon>Endopterygota</taxon>
        <taxon>Coleoptera</taxon>
        <taxon>Polyphaga</taxon>
        <taxon>Cucujiformia</taxon>
        <taxon>Chrysomeloidea</taxon>
        <taxon>Chrysomelidae</taxon>
        <taxon>Bruchinae</taxon>
        <taxon>Bruchini</taxon>
        <taxon>Acanthoscelides</taxon>
    </lineage>
</organism>
<evidence type="ECO:0000256" key="1">
    <source>
        <dbReference type="SAM" id="MobiDB-lite"/>
    </source>
</evidence>
<reference evidence="2" key="1">
    <citation type="submission" date="2022-03" db="EMBL/GenBank/DDBJ databases">
        <authorList>
            <person name="Sayadi A."/>
        </authorList>
    </citation>
    <scope>NUCLEOTIDE SEQUENCE</scope>
</reference>
<dbReference type="EMBL" id="CAKOFQ010006758">
    <property type="protein sequence ID" value="CAH1968991.1"/>
    <property type="molecule type" value="Genomic_DNA"/>
</dbReference>
<dbReference type="Proteomes" id="UP001152888">
    <property type="component" value="Unassembled WGS sequence"/>
</dbReference>
<name>A0A9P0P6G3_ACAOB</name>
<proteinExistence type="predicted"/>
<evidence type="ECO:0000313" key="2">
    <source>
        <dbReference type="EMBL" id="CAH1968991.1"/>
    </source>
</evidence>
<feature type="region of interest" description="Disordered" evidence="1">
    <location>
        <begin position="1"/>
        <end position="62"/>
    </location>
</feature>
<evidence type="ECO:0008006" key="4">
    <source>
        <dbReference type="Google" id="ProtNLM"/>
    </source>
</evidence>
<gene>
    <name evidence="2" type="ORF">ACAOBT_LOCUS8170</name>
</gene>
<keyword evidence="3" id="KW-1185">Reference proteome</keyword>
<sequence>MDTVERKESELRGSREKEDIDIGRALERNKTNANAAEAPERQVRKQTKRRGKMSASSGSGGSTTYWCEPCQTQLSNKGFYDIHIGSKTHKRTLRKKGISKVAVGKISHDKVQTPRLSYMRPSMSMDIHFRHFVLKEDQQFHREKYKTRSITSEDDYFNNLLLYIYHITSYLSIKLALDENVKQAKISINDKKWQSFGDIVVYVAYSNREMTYAIKCKQVTSSKHQIDSLKEAKVEIHKEYSSVCKLIERLIPQLDKVTMNKHFTSIYNAIEYLTGVTQFAIFTPCGAGSNFSRSFDPTVENMKSMWGSIMEINKHGKPIETKLDYIAQKIKTADLNRETGLVIRTAKRNEIINTNPDRETIFNFQTQMYEKSVVMPNISIYTNQNVYQNSITDLVKKKFSKYSYPDITECYRRYIEDWSTGKLGGNYKITKKDIILKIGEILLSKYVVGPRMVKLNTTNDSFDTWNSVIDKVDLTIVDDEQFIISKICQPINKLIEDIFSVKIDTSMRTIKLAKEFIQEKDDVVKKFIKLEKTIEEMKDKEMKAYLFEEVHDFLDVPLSKIYMALWKAGKIPLLMSSKRYEDDKPFILEVISFMKSHGVNKKFLLKTAQPEMVKSQDGLIIFKNLHNIQCFVDLETISIRVADSFILPLGEIQVTDQFFFKWVTPNTFLDLTLGRYSIKRNIFKNDIENELKIVLSDDMLEKIKETLYKRNRSAIKSDTLDRLEGLDPLWFG</sequence>
<dbReference type="AlphaFoldDB" id="A0A9P0P6G3"/>
<protein>
    <recommendedName>
        <fullName evidence="4">U1-type domain-containing protein</fullName>
    </recommendedName>
</protein>